<evidence type="ECO:0000256" key="1">
    <source>
        <dbReference type="ARBA" id="ARBA00022450"/>
    </source>
</evidence>
<feature type="domain" description="C2H2-type" evidence="6">
    <location>
        <begin position="3370"/>
        <end position="3395"/>
    </location>
</feature>
<dbReference type="GO" id="GO:0005634">
    <property type="term" value="C:nucleus"/>
    <property type="evidence" value="ECO:0007669"/>
    <property type="project" value="TreeGrafter"/>
</dbReference>
<feature type="domain" description="C2H2-type" evidence="6">
    <location>
        <begin position="2336"/>
        <end position="2367"/>
    </location>
</feature>
<dbReference type="GO" id="GO:0008270">
    <property type="term" value="F:zinc ion binding"/>
    <property type="evidence" value="ECO:0007669"/>
    <property type="project" value="UniProtKB-KW"/>
</dbReference>
<dbReference type="Proteomes" id="UP000759131">
    <property type="component" value="Unassembled WGS sequence"/>
</dbReference>
<dbReference type="GO" id="GO:0004315">
    <property type="term" value="F:3-oxoacyl-[acyl-carrier-protein] synthase activity"/>
    <property type="evidence" value="ECO:0007669"/>
    <property type="project" value="InterPro"/>
</dbReference>
<dbReference type="InterPro" id="IPR016039">
    <property type="entry name" value="Thiolase-like"/>
</dbReference>
<feature type="domain" description="C2H2-type" evidence="6">
    <location>
        <begin position="2457"/>
        <end position="2487"/>
    </location>
</feature>
<dbReference type="InterPro" id="IPR036691">
    <property type="entry name" value="Endo/exonu/phosph_ase_sf"/>
</dbReference>
<feature type="compositionally biased region" description="Polar residues" evidence="5">
    <location>
        <begin position="2767"/>
        <end position="2778"/>
    </location>
</feature>
<dbReference type="SUPFAM" id="SSF50129">
    <property type="entry name" value="GroES-like"/>
    <property type="match status" value="1"/>
</dbReference>
<dbReference type="FunFam" id="3.40.50.720:FF:000209">
    <property type="entry name" value="Polyketide synthase Pks12"/>
    <property type="match status" value="1"/>
</dbReference>
<keyword evidence="4" id="KW-0862">Zinc</keyword>
<feature type="region of interest" description="Disordered" evidence="5">
    <location>
        <begin position="1411"/>
        <end position="1481"/>
    </location>
</feature>
<feature type="domain" description="C2H2-type" evidence="6">
    <location>
        <begin position="2246"/>
        <end position="2276"/>
    </location>
</feature>
<dbReference type="PANTHER" id="PTHR46179">
    <property type="entry name" value="ZINC FINGER PROTEIN"/>
    <property type="match status" value="1"/>
</dbReference>
<feature type="region of interest" description="Disordered" evidence="5">
    <location>
        <begin position="2148"/>
        <end position="2174"/>
    </location>
</feature>
<feature type="domain" description="C2H2-type" evidence="6">
    <location>
        <begin position="2306"/>
        <end position="2331"/>
    </location>
</feature>
<feature type="compositionally biased region" description="Acidic residues" evidence="5">
    <location>
        <begin position="1452"/>
        <end position="1462"/>
    </location>
</feature>
<evidence type="ECO:0000313" key="7">
    <source>
        <dbReference type="EMBL" id="CAD7620684.1"/>
    </source>
</evidence>
<dbReference type="PROSITE" id="PS50157">
    <property type="entry name" value="ZINC_FINGER_C2H2_2"/>
    <property type="match status" value="20"/>
</dbReference>
<dbReference type="Pfam" id="PF13602">
    <property type="entry name" value="ADH_zinc_N_2"/>
    <property type="match status" value="1"/>
</dbReference>
<dbReference type="InterPro" id="IPR013087">
    <property type="entry name" value="Znf_C2H2_type"/>
</dbReference>
<dbReference type="Gene3D" id="3.40.50.720">
    <property type="entry name" value="NAD(P)-binding Rossmann-like Domain"/>
    <property type="match status" value="1"/>
</dbReference>
<feature type="domain" description="C2H2-type" evidence="6">
    <location>
        <begin position="3168"/>
        <end position="3198"/>
    </location>
</feature>
<dbReference type="GO" id="GO:0016491">
    <property type="term" value="F:oxidoreductase activity"/>
    <property type="evidence" value="ECO:0007669"/>
    <property type="project" value="InterPro"/>
</dbReference>
<dbReference type="Pfam" id="PF00109">
    <property type="entry name" value="ketoacyl-synt"/>
    <property type="match status" value="1"/>
</dbReference>
<dbReference type="Pfam" id="PF14529">
    <property type="entry name" value="Exo_endo_phos_2"/>
    <property type="match status" value="1"/>
</dbReference>
<keyword evidence="1" id="KW-0596">Phosphopantetheine</keyword>
<feature type="domain" description="C2H2-type" evidence="6">
    <location>
        <begin position="3490"/>
        <end position="3516"/>
    </location>
</feature>
<dbReference type="SUPFAM" id="SSF57667">
    <property type="entry name" value="beta-beta-alpha zinc fingers"/>
    <property type="match status" value="9"/>
</dbReference>
<dbReference type="InterPro" id="IPR011032">
    <property type="entry name" value="GroES-like_sf"/>
</dbReference>
<protein>
    <recommendedName>
        <fullName evidence="6">C2H2-type domain-containing protein</fullName>
    </recommendedName>
</protein>
<dbReference type="InterPro" id="IPR036291">
    <property type="entry name" value="NAD(P)-bd_dom_sf"/>
</dbReference>
<feature type="domain" description="C2H2-type" evidence="6">
    <location>
        <begin position="2367"/>
        <end position="2396"/>
    </location>
</feature>
<evidence type="ECO:0000259" key="6">
    <source>
        <dbReference type="PROSITE" id="PS50157"/>
    </source>
</evidence>
<dbReference type="PROSITE" id="PS00028">
    <property type="entry name" value="ZINC_FINGER_C2H2_1"/>
    <property type="match status" value="23"/>
</dbReference>
<dbReference type="InterPro" id="IPR020843">
    <property type="entry name" value="ER"/>
</dbReference>
<feature type="compositionally biased region" description="Basic and acidic residues" evidence="5">
    <location>
        <begin position="1463"/>
        <end position="1473"/>
    </location>
</feature>
<dbReference type="InterPro" id="IPR036236">
    <property type="entry name" value="Znf_C2H2_sf"/>
</dbReference>
<feature type="domain" description="C2H2-type" evidence="6">
    <location>
        <begin position="3229"/>
        <end position="3258"/>
    </location>
</feature>
<feature type="region of interest" description="Disordered" evidence="5">
    <location>
        <begin position="2862"/>
        <end position="2887"/>
    </location>
</feature>
<dbReference type="InterPro" id="IPR020841">
    <property type="entry name" value="PKS_Beta-ketoAc_synthase_dom"/>
</dbReference>
<keyword evidence="2" id="KW-0597">Phosphoprotein</keyword>
<feature type="compositionally biased region" description="Basic residues" evidence="5">
    <location>
        <begin position="2904"/>
        <end position="2919"/>
    </location>
</feature>
<evidence type="ECO:0000256" key="4">
    <source>
        <dbReference type="PROSITE-ProRule" id="PRU00042"/>
    </source>
</evidence>
<feature type="domain" description="C2H2-type" evidence="6">
    <location>
        <begin position="2937"/>
        <end position="2961"/>
    </location>
</feature>
<dbReference type="InterPro" id="IPR014030">
    <property type="entry name" value="Ketoacyl_synth_N"/>
</dbReference>
<dbReference type="InterPro" id="IPR029058">
    <property type="entry name" value="AB_hydrolase_fold"/>
</dbReference>
<feature type="non-terminal residue" evidence="7">
    <location>
        <position position="1"/>
    </location>
</feature>
<feature type="domain" description="C2H2-type" evidence="6">
    <location>
        <begin position="3337"/>
        <end position="3368"/>
    </location>
</feature>
<dbReference type="InterPro" id="IPR057326">
    <property type="entry name" value="KR_dom"/>
</dbReference>
<name>A0A7R9PTX5_9ACAR</name>
<reference evidence="7" key="1">
    <citation type="submission" date="2020-11" db="EMBL/GenBank/DDBJ databases">
        <authorList>
            <person name="Tran Van P."/>
        </authorList>
    </citation>
    <scope>NUCLEOTIDE SEQUENCE</scope>
</reference>
<dbReference type="Gene3D" id="3.90.180.10">
    <property type="entry name" value="Medium-chain alcohol dehydrogenases, catalytic domain"/>
    <property type="match status" value="1"/>
</dbReference>
<feature type="domain" description="C2H2-type" evidence="6">
    <location>
        <begin position="3078"/>
        <end position="3108"/>
    </location>
</feature>
<feature type="compositionally biased region" description="Low complexity" evidence="5">
    <location>
        <begin position="2156"/>
        <end position="2171"/>
    </location>
</feature>
<organism evidence="7">
    <name type="scientific">Medioppia subpectinata</name>
    <dbReference type="NCBI Taxonomy" id="1979941"/>
    <lineage>
        <taxon>Eukaryota</taxon>
        <taxon>Metazoa</taxon>
        <taxon>Ecdysozoa</taxon>
        <taxon>Arthropoda</taxon>
        <taxon>Chelicerata</taxon>
        <taxon>Arachnida</taxon>
        <taxon>Acari</taxon>
        <taxon>Acariformes</taxon>
        <taxon>Sarcoptiformes</taxon>
        <taxon>Oribatida</taxon>
        <taxon>Brachypylina</taxon>
        <taxon>Oppioidea</taxon>
        <taxon>Oppiidae</taxon>
        <taxon>Medioppia</taxon>
    </lineage>
</organism>
<keyword evidence="4" id="KW-0863">Zinc-finger</keyword>
<evidence type="ECO:0000256" key="5">
    <source>
        <dbReference type="SAM" id="MobiDB-lite"/>
    </source>
</evidence>
<dbReference type="PROSITE" id="PS00606">
    <property type="entry name" value="KS3_1"/>
    <property type="match status" value="1"/>
</dbReference>
<dbReference type="SMART" id="SM00355">
    <property type="entry name" value="ZnF_C2H2"/>
    <property type="match status" value="32"/>
</dbReference>
<feature type="region of interest" description="Disordered" evidence="5">
    <location>
        <begin position="2902"/>
        <end position="2926"/>
    </location>
</feature>
<dbReference type="EMBL" id="CAJPIZ010000308">
    <property type="protein sequence ID" value="CAG2101114.1"/>
    <property type="molecule type" value="Genomic_DNA"/>
</dbReference>
<dbReference type="SUPFAM" id="SSF51735">
    <property type="entry name" value="NAD(P)-binding Rossmann-fold domains"/>
    <property type="match status" value="2"/>
</dbReference>
<feature type="compositionally biased region" description="Basic residues" evidence="5">
    <location>
        <begin position="1417"/>
        <end position="1441"/>
    </location>
</feature>
<dbReference type="SMART" id="SM00829">
    <property type="entry name" value="PKS_ER"/>
    <property type="match status" value="1"/>
</dbReference>
<dbReference type="InterPro" id="IPR049391">
    <property type="entry name" value="FAS_pseudo-KR"/>
</dbReference>
<dbReference type="SMART" id="SM00822">
    <property type="entry name" value="PKS_KR"/>
    <property type="match status" value="1"/>
</dbReference>
<feature type="compositionally biased region" description="Basic and acidic residues" evidence="5">
    <location>
        <begin position="2738"/>
        <end position="2750"/>
    </location>
</feature>
<evidence type="ECO:0000256" key="3">
    <source>
        <dbReference type="ARBA" id="ARBA00022679"/>
    </source>
</evidence>
<dbReference type="InterPro" id="IPR005135">
    <property type="entry name" value="Endo/exonuclease/phosphatase"/>
</dbReference>
<dbReference type="Gene3D" id="3.60.10.10">
    <property type="entry name" value="Endonuclease/exonuclease/phosphatase"/>
    <property type="match status" value="1"/>
</dbReference>
<feature type="domain" description="C2H2-type" evidence="6">
    <location>
        <begin position="3200"/>
        <end position="3228"/>
    </location>
</feature>
<dbReference type="Gene3D" id="3.40.50.1820">
    <property type="entry name" value="alpha/beta hydrolase"/>
    <property type="match status" value="1"/>
</dbReference>
<dbReference type="PROSITE" id="PS00059">
    <property type="entry name" value="ADH_ZINC"/>
    <property type="match status" value="1"/>
</dbReference>
<dbReference type="OrthoDB" id="6480227at2759"/>
<dbReference type="Pfam" id="PF21149">
    <property type="entry name" value="FAS_pseudo-KR"/>
    <property type="match status" value="1"/>
</dbReference>
<feature type="domain" description="C2H2-type" evidence="6">
    <location>
        <begin position="2648"/>
        <end position="2676"/>
    </location>
</feature>
<feature type="domain" description="C2H2-type" evidence="6">
    <location>
        <begin position="3015"/>
        <end position="3045"/>
    </location>
</feature>
<dbReference type="SUPFAM" id="SSF53901">
    <property type="entry name" value="Thiolase-like"/>
    <property type="match status" value="1"/>
</dbReference>
<gene>
    <name evidence="7" type="ORF">OSB1V03_LOCUS1165</name>
</gene>
<dbReference type="GO" id="GO:0006633">
    <property type="term" value="P:fatty acid biosynthetic process"/>
    <property type="evidence" value="ECO:0007669"/>
    <property type="project" value="InterPro"/>
</dbReference>
<feature type="compositionally biased region" description="Polar residues" evidence="5">
    <location>
        <begin position="1498"/>
        <end position="1513"/>
    </location>
</feature>
<dbReference type="InterPro" id="IPR018201">
    <property type="entry name" value="Ketoacyl_synth_AS"/>
</dbReference>
<feature type="domain" description="C2H2-type" evidence="6">
    <location>
        <begin position="2213"/>
        <end position="2243"/>
    </location>
</feature>
<dbReference type="EMBL" id="OC854883">
    <property type="protein sequence ID" value="CAD7620684.1"/>
    <property type="molecule type" value="Genomic_DNA"/>
</dbReference>
<dbReference type="Gene3D" id="3.40.47.10">
    <property type="match status" value="1"/>
</dbReference>
<keyword evidence="4" id="KW-0479">Metal-binding</keyword>
<dbReference type="Gene3D" id="3.30.160.60">
    <property type="entry name" value="Classic Zinc Finger"/>
    <property type="match status" value="16"/>
</dbReference>
<proteinExistence type="predicted"/>
<sequence length="3548" mass="402171">VIYSEQPEEEAAYDSFAPSYEIFGTGVECPENVDLIKDQKANGFCKLSEDKMVKYAQLTNAKLNETKQLRDRFLGYLNDAANQTKINLPQVLCRSELATLLETAYEAIMDAGINPDELRSSRRVCVYVGTTVYSNIDDIREEIQPDVMTSIDAFTMTNTTMVNTMLANRLSYVFDFKGPSMSIDTACSASLSALHVAVNDLKLGDFSIHKNDNMCAVGTVRRGADDMLTEQHLISDGQPVVSECEYRLDRESIKKELHIRGYEYSKGFQSLTNMRTNDFRRVSADIEWTGNMVTFLDGLLQMTGCLFPFRKLVVPVMIDAIRVDPNTLFSALKSNRLTDEMVVHGDCQQVSGTDTVGADSDLKPYNLTERFAVFRSQLPLVFDSCVNCVLTYGVEVYNMVSAPIARKTDPNLVLERHMFIANDDNVAINDRHRKLLIDNIEVYLIQNLSDAIESNGFLLTVFRYKVTEPEIALNSLLLMASELGADSPRVWLIANDSCINGITGLAKSLRLESSGENFRYIFIYDNNTTNTDIDFNAKPFRDILANDLVSNVIRNGRLGSYRYQSFGKDFDKIQSNEYYLGLGKGRDLSSLEWTDITTFPTTDHYYDVTNKKRQMIKIQIYCSALIFRDVFIATGKIAAISDIFEQQIGHEFAGRRADTGERVMGINKGKSVATSTRVDPFLFTTIPDNWSMEEAVTILSPYFTVWYGLIERGHIRQGESILIHSAAGGVGQAAINVCQHYGCDIYATVGTEEKKQFLINTYKIPAKKIFSSRSTQFKSQVMRSTAGRGVDLVLNSLAGDKLDASYECVGTGGRFVELGKVDFLQNRKLPMYNLLRDLCIIAVNLNGGVLNREYIWDAFYTWVHQNCINGCVKPLNRTVFPADDVEKAFRYMTTGKHIGKIVIRIREEEPNRKPSTHINPANSMKVQTKTYFNPNKIYIITGGLGGFGLELCQWMVYNGAKRLVLTSRSGIKNDYQKYIINRLIAFGKRHNYFENQVIISSADCLTIENTKQLLNECKGLGAPIGGVFHLALELNKCLFSEVSFDTFIKTVDIKEKICKNLDQLSRELDYNLDHFVVFSSIASGIGNEGQMNYTYGNSICERICEQRQRDCLSGLAIQFGPIGDVGVMSDMTQTFGFTTTQKQRIHSCCEVLDKLLAVQYPVVSVNVKTMENSLLKLDTETKEGSKSFINKLWGSLGIDPSTTPADITLGEIGIESIFASELQQEMGKLCEQTIHLKIIKHMSVGLLREFESGGDHTIKAYFNGIKRAQISLSKYKFVIPVETHVRLNGVSNGKPLYLMPTLEMGFALYDHLVQYINRPVVGLNWTTDVNQLSTLKEVIKYFTDLMARLEPNGGYDVLGSTDGAIICGQLLRKGLAEKAVMIDEHKKSLKSSEDRQRVVIKTEDIITEKTENTSVGHKTRNRCVKRMKKLPQNTRHKKRKKASEDTHVLNDTESDSTGDAYEDNNRESIDRDGFNVSTSTFVDPTPEKITQLWNQMDTQTSGRQVCRSAQRSGSAEPDRLSRALTIRLNLSGDVHPNPGPNPTSQCNILQLNINGIRNKLSELIDFISSHNIHIIALQESKLTARITTPKIPNYSPIRQDRPNSRGGGGLLVYVHNSIPYSTQTSIPNLSIPLPAQQQTIHFYINNKQYTLINLYVPPPPQPPYTYCPDFSSLSTTNNLIIVGDLNAHNPFWLSSQSSDTRGSLLDDHLSQLPLIILNQNCPTRVAPNSNPTSPDLTISSANIATRLNWQTLPKLSSDHLPIIISLTLASPISINPPRYYINFKKANWIHFSKLADEYLANYSALDYPSIDVAEKTLRSHILAAAKLTIPAGRRTTHIPSFTPQIKQLISQRDSLRRSLASSPLPPSPEDSTKLSDLNSQINSEIASLKRKRWQEFTETLSHTTSPRLLWNTIKAINNNTPPSHESLPSILGQQFDPKLTSSNNTRRKLTKTSRRLNSLKALTSSTWGQDKESLSLLYKQYIRPILEYSSPAWFPSLSPSNLKLLQTQQNKALRIITGCTLMTPIDHLHHETKILPLSDHLNMIGTQFFAKLTNPYHPANHLTLPPPCPRNMKTIPANHYLPLLRSHSSQTLDPSSSLNTHSLHTNFVHNTINTLAPNPILHCTPPEISPTEKCLPRRHRTALAQLRSGYSPLLHNNNNNRDNTETGDGNNKTTAVTTDNPFVCTHESCGQRFNTSTNLNKHVSAIHTTQRPYVCDYDGCGKSYNVRRTLANHRSLVHRRVRPETYVCDYKGCGKEFRLRCKLREHVNIKHSSRTHPCTVDGCGRLFRNEWKVTEHLKISHGSRSYECAVDGCDKRFRSVSIRNAHVKVVHEKHIYRCGTADGCGQVFDTCHQLKAHRSKVHPKREYRCSWPGCDYKARDGYLIKSHMAVHSTDRPHPCEWPGCDYRAKTKRNLVNHRLIHTCDADHPCDWPGCEFRSKRMADLNSHKLTHNTDRNHPCVWPDCGKWFKRETYLRKHVVTQHTGPEMTILKDLNHLSLEDIQRLEVLDNKFNVIITETAAHYHQKSQISSKGNEVPEETEDVIITADIDNTSNDFDFMSERQTQMTPKSLPLNASTDVLTQHNTTQTNAHFITLPMLLCPVSGCGLTFITQEFLDIHLRKHTSRTSPPKTKNSEKTRYRNTAEALRPHVCPTCGQRFKLLRYMTEHIQCFHTRAAIDRPFICQYDGCGKRWPTKLRLLGHISTAHKRQNTSGKTVRKIADTESSTTDSDDNTCDGLEMSDRRAKRAKDSSQHSTLEMMSETDPHVLNTDSDGSDTVTSPPKKKQKNSEKSRYRNTAEYLRPHVCPTCGQRFKLLRYMTEHIQCFHTRAAIDRPFICQYDGCGKRWPTKLRLLGHISTAHKKQDTTGKRVRNIADTESSTTHSDDNTCDGLEMSDSQEFRDIHLQKHTSRTSPAKKKKKNSEKTRYRNTAEDLVLRPHVCPTCGRRFKLLRYMTEHIQCFHTRAAVDLPFICQYDGCGKRWPSKLRLLVHISGFHKKRDTTGKTVRKIADTESCQFACPHESCGKAFRLARYLRTHMKCVHRATADQLLEIMNRYQKVVVRREFRPHNKLDTTGPLQLFMCPESTCTKRFRLRQSLREHIQKIHSADTEFVCDHVGCGTVWPTARRLLIHKYSHKTSADKKPDLTAKASGSVSIADKLIESVQSKDKLFNCCVPDCDQQFPSYHHLSQHMAGDHKLEVKSFVCETCGRHFKAKNHLKEHVLTIHSMERPYVCPLEDCGKTWPTATRLAGHMLWHRRVKAVAAPPEWEHKTRQFVCVYQPCQQKFPTEADFEAHVNAEHLPFGCQHDGCGSRWPTAVRLAIHTTVAHCPVRKANQVGPFTCHYSQCAGKEFKTTRTLSDHVRMSHAGDARPYVCDYVGCGKRWPIRSLLMTHVKQAHVRGGFRCPHVGCDLVFDTDHTMKYHRIKAHSSVDHSCHWPGCEYTNKSRRLVTLHSAVHRTELPYVCEWPGCEYKAKYLRSLKSHRYSHSTDYNMPCDWPECGKKFKTNADLKQHMLIHNGALIPCGHPGCQYKTSNKSNLKGHKKRLHGLVD</sequence>
<feature type="domain" description="C2H2-type" evidence="6">
    <location>
        <begin position="2276"/>
        <end position="2305"/>
    </location>
</feature>
<evidence type="ECO:0000256" key="2">
    <source>
        <dbReference type="ARBA" id="ARBA00022553"/>
    </source>
</evidence>
<dbReference type="PANTHER" id="PTHR46179:SF26">
    <property type="entry name" value="ZINC FINGER PROTEIN 423 HOMOLOG"/>
    <property type="match status" value="1"/>
</dbReference>
<dbReference type="CDD" id="cd05195">
    <property type="entry name" value="enoyl_red"/>
    <property type="match status" value="1"/>
</dbReference>
<keyword evidence="8" id="KW-1185">Reference proteome</keyword>
<dbReference type="SUPFAM" id="SSF56219">
    <property type="entry name" value="DNase I-like"/>
    <property type="match status" value="1"/>
</dbReference>
<feature type="domain" description="C2H2-type" evidence="6">
    <location>
        <begin position="2802"/>
        <end position="2830"/>
    </location>
</feature>
<dbReference type="Pfam" id="PF08659">
    <property type="entry name" value="KR"/>
    <property type="match status" value="1"/>
</dbReference>
<dbReference type="InterPro" id="IPR002328">
    <property type="entry name" value="ADH_Zn_CS"/>
</dbReference>
<dbReference type="SMART" id="SM00825">
    <property type="entry name" value="PKS_KS"/>
    <property type="match status" value="1"/>
</dbReference>
<feature type="domain" description="C2H2-type" evidence="6">
    <location>
        <begin position="2182"/>
        <end position="2212"/>
    </location>
</feature>
<evidence type="ECO:0000313" key="8">
    <source>
        <dbReference type="Proteomes" id="UP000759131"/>
    </source>
</evidence>
<dbReference type="InterPro" id="IPR051061">
    <property type="entry name" value="Zinc_finger_trans_reg"/>
</dbReference>
<dbReference type="InterPro" id="IPR013968">
    <property type="entry name" value="PKS_KR"/>
</dbReference>
<feature type="region of interest" description="Disordered" evidence="5">
    <location>
        <begin position="1498"/>
        <end position="1519"/>
    </location>
</feature>
<accession>A0A7R9PTX5</accession>
<feature type="region of interest" description="Disordered" evidence="5">
    <location>
        <begin position="1856"/>
        <end position="1876"/>
    </location>
</feature>
<feature type="region of interest" description="Disordered" evidence="5">
    <location>
        <begin position="2704"/>
        <end position="2794"/>
    </location>
</feature>
<dbReference type="Pfam" id="PF00096">
    <property type="entry name" value="zf-C2H2"/>
    <property type="match status" value="1"/>
</dbReference>
<keyword evidence="3" id="KW-0808">Transferase</keyword>
<feature type="domain" description="C2H2-type" evidence="6">
    <location>
        <begin position="2597"/>
        <end position="2626"/>
    </location>
</feature>